<name>A0A0L0CC24_LUCCU</name>
<evidence type="ECO:0000313" key="4">
    <source>
        <dbReference type="Proteomes" id="UP000037069"/>
    </source>
</evidence>
<dbReference type="EMBL" id="JRES01000608">
    <property type="protein sequence ID" value="KNC29963.1"/>
    <property type="molecule type" value="Genomic_DNA"/>
</dbReference>
<keyword evidence="4" id="KW-1185">Reference proteome</keyword>
<keyword evidence="1" id="KW-0175">Coiled coil</keyword>
<gene>
    <name evidence="3" type="ORF">FF38_03047</name>
    <name evidence="2" type="ORF">FF38_08537</name>
</gene>
<feature type="coiled-coil region" evidence="1">
    <location>
        <begin position="130"/>
        <end position="165"/>
    </location>
</feature>
<sequence length="194" mass="22494">MCPYYNQLNEIFGEKKVNGDFVVIDTGDVINMDDTLTESIIVDDCTPYDVDEEASTSSLANSSDVPTIETCLSSKQSSDFTQSLSTTISKKSKDFAEKLKKNAPKSSASHLAVFQAERTEMFKIRLEWEKEKHEKEIALSDRKLKLEEEKEKREMDFKVMQLEKEERLKILQIEKDERVQKFEIEMKYKSVLQN</sequence>
<accession>A0A0L0CC24</accession>
<dbReference type="OrthoDB" id="8015427at2759"/>
<evidence type="ECO:0000313" key="3">
    <source>
        <dbReference type="EMBL" id="KNC30028.1"/>
    </source>
</evidence>
<organism evidence="2 4">
    <name type="scientific">Lucilia cuprina</name>
    <name type="common">Green bottle fly</name>
    <name type="synonym">Australian sheep blowfly</name>
    <dbReference type="NCBI Taxonomy" id="7375"/>
    <lineage>
        <taxon>Eukaryota</taxon>
        <taxon>Metazoa</taxon>
        <taxon>Ecdysozoa</taxon>
        <taxon>Arthropoda</taxon>
        <taxon>Hexapoda</taxon>
        <taxon>Insecta</taxon>
        <taxon>Pterygota</taxon>
        <taxon>Neoptera</taxon>
        <taxon>Endopterygota</taxon>
        <taxon>Diptera</taxon>
        <taxon>Brachycera</taxon>
        <taxon>Muscomorpha</taxon>
        <taxon>Oestroidea</taxon>
        <taxon>Calliphoridae</taxon>
        <taxon>Luciliinae</taxon>
        <taxon>Lucilia</taxon>
    </lineage>
</organism>
<evidence type="ECO:0000313" key="2">
    <source>
        <dbReference type="EMBL" id="KNC29963.1"/>
    </source>
</evidence>
<dbReference type="AlphaFoldDB" id="A0A0L0CC24"/>
<evidence type="ECO:0000256" key="1">
    <source>
        <dbReference type="SAM" id="Coils"/>
    </source>
</evidence>
<reference evidence="2 4" key="1">
    <citation type="journal article" date="2015" name="Nat. Commun.">
        <title>Lucilia cuprina genome unlocks parasitic fly biology to underpin future interventions.</title>
        <authorList>
            <person name="Anstead C.A."/>
            <person name="Korhonen P.K."/>
            <person name="Young N.D."/>
            <person name="Hall R.S."/>
            <person name="Jex A.R."/>
            <person name="Murali S.C."/>
            <person name="Hughes D.S."/>
            <person name="Lee S.F."/>
            <person name="Perry T."/>
            <person name="Stroehlein A.J."/>
            <person name="Ansell B.R."/>
            <person name="Breugelmans B."/>
            <person name="Hofmann A."/>
            <person name="Qu J."/>
            <person name="Dugan S."/>
            <person name="Lee S.L."/>
            <person name="Chao H."/>
            <person name="Dinh H."/>
            <person name="Han Y."/>
            <person name="Doddapaneni H.V."/>
            <person name="Worley K.C."/>
            <person name="Muzny D.M."/>
            <person name="Ioannidis P."/>
            <person name="Waterhouse R.M."/>
            <person name="Zdobnov E.M."/>
            <person name="James P.J."/>
            <person name="Bagnall N.H."/>
            <person name="Kotze A.C."/>
            <person name="Gibbs R.A."/>
            <person name="Richards S."/>
            <person name="Batterham P."/>
            <person name="Gasser R.B."/>
        </authorList>
    </citation>
    <scope>NUCLEOTIDE SEQUENCE [LARGE SCALE GENOMIC DNA]</scope>
    <source>
        <strain evidence="2 4">LS</strain>
        <tissue evidence="2">Full body</tissue>
    </source>
</reference>
<protein>
    <submittedName>
        <fullName evidence="2">Uncharacterized protein</fullName>
    </submittedName>
</protein>
<proteinExistence type="predicted"/>
<comment type="caution">
    <text evidence="2">The sequence shown here is derived from an EMBL/GenBank/DDBJ whole genome shotgun (WGS) entry which is preliminary data.</text>
</comment>
<dbReference type="Proteomes" id="UP000037069">
    <property type="component" value="Unassembled WGS sequence"/>
</dbReference>
<dbReference type="EMBL" id="JRES01000586">
    <property type="protein sequence ID" value="KNC30028.1"/>
    <property type="molecule type" value="Genomic_DNA"/>
</dbReference>